<reference evidence="1" key="2">
    <citation type="submission" date="2020-09" db="EMBL/GenBank/DDBJ databases">
        <authorList>
            <person name="Sun Q."/>
            <person name="Sedlacek I."/>
        </authorList>
    </citation>
    <scope>NUCLEOTIDE SEQUENCE</scope>
    <source>
        <strain evidence="1">CCM 7905</strain>
    </source>
</reference>
<dbReference type="Proteomes" id="UP000654257">
    <property type="component" value="Unassembled WGS sequence"/>
</dbReference>
<dbReference type="EMBL" id="BMCU01000001">
    <property type="protein sequence ID" value="GGF95909.1"/>
    <property type="molecule type" value="Genomic_DNA"/>
</dbReference>
<gene>
    <name evidence="1" type="ORF">GCM10007304_07240</name>
</gene>
<evidence type="ECO:0000313" key="1">
    <source>
        <dbReference type="EMBL" id="GGF95909.1"/>
    </source>
</evidence>
<reference evidence="1" key="1">
    <citation type="journal article" date="2014" name="Int. J. Syst. Evol. Microbiol.">
        <title>Complete genome sequence of Corynebacterium casei LMG S-19264T (=DSM 44701T), isolated from a smear-ripened cheese.</title>
        <authorList>
            <consortium name="US DOE Joint Genome Institute (JGI-PGF)"/>
            <person name="Walter F."/>
            <person name="Albersmeier A."/>
            <person name="Kalinowski J."/>
            <person name="Ruckert C."/>
        </authorList>
    </citation>
    <scope>NUCLEOTIDE SEQUENCE</scope>
    <source>
        <strain evidence="1">CCM 7905</strain>
    </source>
</reference>
<dbReference type="RefSeq" id="WP_188543300.1">
    <property type="nucleotide sequence ID" value="NZ_BMCU01000001.1"/>
</dbReference>
<accession>A0A917CR98</accession>
<dbReference type="AlphaFoldDB" id="A0A917CR98"/>
<keyword evidence="2" id="KW-1185">Reference proteome</keyword>
<sequence>MTPWPEGFKEHLVAELDGYSSITSRAIADNGASLFKDGPYGHQAATMDATSGMWHKIRSVAHEFLWPR</sequence>
<name>A0A917CR98_9NOCA</name>
<protein>
    <submittedName>
        <fullName evidence="1">Uncharacterized protein</fullName>
    </submittedName>
</protein>
<comment type="caution">
    <text evidence="1">The sequence shown here is derived from an EMBL/GenBank/DDBJ whole genome shotgun (WGS) entry which is preliminary data.</text>
</comment>
<organism evidence="1 2">
    <name type="scientific">Rhodococcoides trifolii</name>
    <dbReference type="NCBI Taxonomy" id="908250"/>
    <lineage>
        <taxon>Bacteria</taxon>
        <taxon>Bacillati</taxon>
        <taxon>Actinomycetota</taxon>
        <taxon>Actinomycetes</taxon>
        <taxon>Mycobacteriales</taxon>
        <taxon>Nocardiaceae</taxon>
        <taxon>Rhodococcoides</taxon>
    </lineage>
</organism>
<proteinExistence type="predicted"/>
<evidence type="ECO:0000313" key="2">
    <source>
        <dbReference type="Proteomes" id="UP000654257"/>
    </source>
</evidence>